<evidence type="ECO:0000313" key="2">
    <source>
        <dbReference type="EMBL" id="PWR22575.1"/>
    </source>
</evidence>
<evidence type="ECO:0000313" key="3">
    <source>
        <dbReference type="Proteomes" id="UP000245461"/>
    </source>
</evidence>
<comment type="caution">
    <text evidence="2">The sequence shown here is derived from an EMBL/GenBank/DDBJ whole genome shotgun (WGS) entry which is preliminary data.</text>
</comment>
<keyword evidence="1" id="KW-1133">Transmembrane helix</keyword>
<feature type="transmembrane region" description="Helical" evidence="1">
    <location>
        <begin position="40"/>
        <end position="61"/>
    </location>
</feature>
<accession>A0A317EBM8</accession>
<evidence type="ECO:0008006" key="4">
    <source>
        <dbReference type="Google" id="ProtNLM"/>
    </source>
</evidence>
<keyword evidence="1" id="KW-0812">Transmembrane</keyword>
<feature type="transmembrane region" description="Helical" evidence="1">
    <location>
        <begin position="67"/>
        <end position="89"/>
    </location>
</feature>
<proteinExistence type="predicted"/>
<protein>
    <recommendedName>
        <fullName evidence="4">DUF4345 domain-containing protein</fullName>
    </recommendedName>
</protein>
<feature type="transmembrane region" description="Helical" evidence="1">
    <location>
        <begin position="101"/>
        <end position="120"/>
    </location>
</feature>
<dbReference type="InterPro" id="IPR025597">
    <property type="entry name" value="DUF4345"/>
</dbReference>
<dbReference type="RefSeq" id="WP_109906017.1">
    <property type="nucleotide sequence ID" value="NZ_QGLE01000006.1"/>
</dbReference>
<evidence type="ECO:0000256" key="1">
    <source>
        <dbReference type="SAM" id="Phobius"/>
    </source>
</evidence>
<keyword evidence="3" id="KW-1185">Reference proteome</keyword>
<dbReference type="Pfam" id="PF14248">
    <property type="entry name" value="DUF4345"/>
    <property type="match status" value="1"/>
</dbReference>
<dbReference type="Proteomes" id="UP000245461">
    <property type="component" value="Unassembled WGS sequence"/>
</dbReference>
<reference evidence="2 3" key="1">
    <citation type="submission" date="2018-05" db="EMBL/GenBank/DDBJ databases">
        <title>Zavarzinia sp. HR-AS.</title>
        <authorList>
            <person name="Lee Y."/>
            <person name="Jeon C.O."/>
        </authorList>
    </citation>
    <scope>NUCLEOTIDE SEQUENCE [LARGE SCALE GENOMIC DNA]</scope>
    <source>
        <strain evidence="2 3">HR-AS</strain>
    </source>
</reference>
<organism evidence="2 3">
    <name type="scientific">Zavarzinia aquatilis</name>
    <dbReference type="NCBI Taxonomy" id="2211142"/>
    <lineage>
        <taxon>Bacteria</taxon>
        <taxon>Pseudomonadati</taxon>
        <taxon>Pseudomonadota</taxon>
        <taxon>Alphaproteobacteria</taxon>
        <taxon>Rhodospirillales</taxon>
        <taxon>Zavarziniaceae</taxon>
        <taxon>Zavarzinia</taxon>
    </lineage>
</organism>
<dbReference type="EMBL" id="QGLE01000006">
    <property type="protein sequence ID" value="PWR22575.1"/>
    <property type="molecule type" value="Genomic_DNA"/>
</dbReference>
<gene>
    <name evidence="2" type="ORF">DKG74_11925</name>
</gene>
<sequence>MEGYLLVTGALFILIGLRALIGPIGAVVRPFGLEADTPDALHYIRSGSGGVAIGCGIAMIVGGVLPAYALAGLVVGIAVLGGLVVGRLFSLIVDGRPGRIALISGGFEAFGLISGLYWLAAPAA</sequence>
<name>A0A317EBM8_9PROT</name>
<feature type="transmembrane region" description="Helical" evidence="1">
    <location>
        <begin position="6"/>
        <end position="28"/>
    </location>
</feature>
<keyword evidence="1" id="KW-0472">Membrane</keyword>
<dbReference type="AlphaFoldDB" id="A0A317EBM8"/>